<feature type="region of interest" description="Disordered" evidence="2">
    <location>
        <begin position="181"/>
        <end position="265"/>
    </location>
</feature>
<dbReference type="Proteomes" id="UP001642487">
    <property type="component" value="Chromosome 1"/>
</dbReference>
<evidence type="ECO:0000313" key="4">
    <source>
        <dbReference type="Proteomes" id="UP001642487"/>
    </source>
</evidence>
<dbReference type="EMBL" id="OZ021735">
    <property type="protein sequence ID" value="CAK9310477.1"/>
    <property type="molecule type" value="Genomic_DNA"/>
</dbReference>
<sequence length="466" mass="53197">MFDMFLKPKFYTKCKSCVKMTKTRLDSIRKKKTTVLKYLKDDIAELLKSRLDYNAYNRAEGFLVERNVLRCYELVDEFCGAISNQIPVLNKQSECPDECKEAVATLIYAAARFADLPELRELRTLFTEKYGSSFQSFTNKELIEKSRAMAQTKEMKIQLLQEIAQESSIDWNSKALEQQLYTPPQNEPDGERSAATKRNKTKAVSVPVYERKTNSPRKKDNSDNESIFDSRSEGNTTETSTGDSTDQDVHKGGVSEDEVEDQKPFYLRFVPPPYLKTKPIKTEANVEEPRKVSVENDESNKRHPKSPTEEKPKPRSVRRRNVKPQPARDINIDDAGSFTIDGVEKSSSSRNKGKETMIGEERGAGDDEERVLDGLLMQYSKKKTSQESNRGKGNLKPQRQQEKDNAEPQRSKNTKTEDSFLPTRAVSLPTDQIEPMKKHTRSNSFVHPNLPDYDQLAARIAALKEK</sequence>
<feature type="compositionally biased region" description="Basic and acidic residues" evidence="2">
    <location>
        <begin position="209"/>
        <end position="232"/>
    </location>
</feature>
<evidence type="ECO:0008006" key="5">
    <source>
        <dbReference type="Google" id="ProtNLM"/>
    </source>
</evidence>
<feature type="compositionally biased region" description="Basic and acidic residues" evidence="2">
    <location>
        <begin position="399"/>
        <end position="418"/>
    </location>
</feature>
<feature type="compositionally biased region" description="Basic and acidic residues" evidence="2">
    <location>
        <begin position="287"/>
        <end position="313"/>
    </location>
</feature>
<name>A0ABP0XVB4_9ROSI</name>
<feature type="compositionally biased region" description="Basic and acidic residues" evidence="2">
    <location>
        <begin position="352"/>
        <end position="365"/>
    </location>
</feature>
<dbReference type="PANTHER" id="PTHR12161:SF60">
    <property type="entry name" value="REGULATOR OF VPS4 ACTIVITY IN THE MVB PATHWAY PROTEIN"/>
    <property type="match status" value="1"/>
</dbReference>
<feature type="compositionally biased region" description="Polar residues" evidence="2">
    <location>
        <begin position="233"/>
        <end position="244"/>
    </location>
</feature>
<comment type="similarity">
    <text evidence="1">Belongs to the IST1 family.</text>
</comment>
<dbReference type="PANTHER" id="PTHR12161">
    <property type="entry name" value="IST1 FAMILY MEMBER"/>
    <property type="match status" value="1"/>
</dbReference>
<evidence type="ECO:0000256" key="2">
    <source>
        <dbReference type="SAM" id="MobiDB-lite"/>
    </source>
</evidence>
<protein>
    <recommendedName>
        <fullName evidence="5">Regulator of Vps4 activity in the MVB pathway protein</fullName>
    </recommendedName>
</protein>
<evidence type="ECO:0000256" key="1">
    <source>
        <dbReference type="ARBA" id="ARBA00005536"/>
    </source>
</evidence>
<dbReference type="Gene3D" id="1.20.1260.60">
    <property type="entry name" value="Vacuolar protein sorting-associated protein Ist1"/>
    <property type="match status" value="1"/>
</dbReference>
<dbReference type="Pfam" id="PF03398">
    <property type="entry name" value="Ist1"/>
    <property type="match status" value="1"/>
</dbReference>
<feature type="region of interest" description="Disordered" evidence="2">
    <location>
        <begin position="280"/>
        <end position="450"/>
    </location>
</feature>
<dbReference type="InterPro" id="IPR005061">
    <property type="entry name" value="Ist1"/>
</dbReference>
<reference evidence="3 4" key="1">
    <citation type="submission" date="2024-03" db="EMBL/GenBank/DDBJ databases">
        <authorList>
            <person name="Gkanogiannis A."/>
            <person name="Becerra Lopez-Lavalle L."/>
        </authorList>
    </citation>
    <scope>NUCLEOTIDE SEQUENCE [LARGE SCALE GENOMIC DNA]</scope>
</reference>
<gene>
    <name evidence="3" type="ORF">CITCOLO1_LOCUS2104</name>
</gene>
<organism evidence="3 4">
    <name type="scientific">Citrullus colocynthis</name>
    <name type="common">colocynth</name>
    <dbReference type="NCBI Taxonomy" id="252529"/>
    <lineage>
        <taxon>Eukaryota</taxon>
        <taxon>Viridiplantae</taxon>
        <taxon>Streptophyta</taxon>
        <taxon>Embryophyta</taxon>
        <taxon>Tracheophyta</taxon>
        <taxon>Spermatophyta</taxon>
        <taxon>Magnoliopsida</taxon>
        <taxon>eudicotyledons</taxon>
        <taxon>Gunneridae</taxon>
        <taxon>Pentapetalae</taxon>
        <taxon>rosids</taxon>
        <taxon>fabids</taxon>
        <taxon>Cucurbitales</taxon>
        <taxon>Cucurbitaceae</taxon>
        <taxon>Benincaseae</taxon>
        <taxon>Citrullus</taxon>
    </lineage>
</organism>
<dbReference type="InterPro" id="IPR042277">
    <property type="entry name" value="IST1-like"/>
</dbReference>
<proteinExistence type="inferred from homology"/>
<keyword evidence="4" id="KW-1185">Reference proteome</keyword>
<evidence type="ECO:0000313" key="3">
    <source>
        <dbReference type="EMBL" id="CAK9310477.1"/>
    </source>
</evidence>
<accession>A0ABP0XVB4</accession>